<reference evidence="4" key="1">
    <citation type="submission" date="2022-09" db="EMBL/GenBank/DDBJ databases">
        <title>Eubacterium sp. LFL-14 isolated from human feces.</title>
        <authorList>
            <person name="Liu F."/>
        </authorList>
    </citation>
    <scope>NUCLEOTIDE SEQUENCE</scope>
    <source>
        <strain evidence="4">LFL-14</strain>
    </source>
</reference>
<feature type="domain" description="MurL N-terminal" evidence="3">
    <location>
        <begin position="18"/>
        <end position="304"/>
    </location>
</feature>
<evidence type="ECO:0000259" key="3">
    <source>
        <dbReference type="Pfam" id="PF26299"/>
    </source>
</evidence>
<comment type="function">
    <text evidence="1">Cell wall formation. Catalyzes epimerization of the terminal L-glutamate in UDP-N-acetyl-alpha-D-muramoyl-L-alanyl-L-glutamate.</text>
</comment>
<sequence>MQNLKELTGQQKYDLLRSEYKDFIFDSYEVEKNSNELDIKYNFVVPGLAEFHPTWKIPFKNIEDTNEDAINRLIFNLGMVELVSYWKIACPQNVIIKCGVLTDTQLQWWKKLYYNGLGECFYVNGIEAYEKEFMHLVCDYSKEQTDCTKPVKLHGIYEGCLVPIGGGKDSCVSLEVLKRIKDEKITTYSVNRIEAVKKVIDVTDNKIGDILCRRTLDKTMLQLNSEGYINGHTPFSAIVAFSSVLTAALNGQKYITLSNENSANESTVKDSKVNHQYSKSYEFELDFNDYIATIVESDIRYFSLLRPLTEIQIAKIFASSDKYLEIFRSCNAGSKKGIWCCDCPKCLFVYIILSPFLSQERLTEVFGENLLNKESLEKYFRELVGIDENKPFECVGTRSEVVASLKYIIEKGEKLKLTEKYKDYIVNNGEDLKILLGEWCDEHLVPDNFVKEIRKVV</sequence>
<keyword evidence="1" id="KW-0961">Cell wall biogenesis/degradation</keyword>
<dbReference type="Proteomes" id="UP001431199">
    <property type="component" value="Unassembled WGS sequence"/>
</dbReference>
<dbReference type="RefSeq" id="WP_117909821.1">
    <property type="nucleotide sequence ID" value="NZ_JAODBU010000002.1"/>
</dbReference>
<comment type="similarity">
    <text evidence="1">Belongs to the MurL family.</text>
</comment>
<dbReference type="InterPro" id="IPR014729">
    <property type="entry name" value="Rossmann-like_a/b/a_fold"/>
</dbReference>
<dbReference type="InterPro" id="IPR043689">
    <property type="entry name" value="MurL"/>
</dbReference>
<dbReference type="EMBL" id="JAODBU010000002">
    <property type="protein sequence ID" value="MCT7397875.1"/>
    <property type="molecule type" value="Genomic_DNA"/>
</dbReference>
<comment type="catalytic activity">
    <reaction evidence="1">
        <text>UDP-N-acetyl-alpha-D-muramoyl-L-alanyl-L-glutamate + ATP + H2O = UDP-N-acetyl-alpha-D-muramoyl-L-alanyl-D-glutamate + AMP + diphosphate + H(+)</text>
        <dbReference type="Rhea" id="RHEA:58812"/>
        <dbReference type="ChEBI" id="CHEBI:15377"/>
        <dbReference type="ChEBI" id="CHEBI:15378"/>
        <dbReference type="ChEBI" id="CHEBI:30616"/>
        <dbReference type="ChEBI" id="CHEBI:33019"/>
        <dbReference type="ChEBI" id="CHEBI:83900"/>
        <dbReference type="ChEBI" id="CHEBI:142725"/>
        <dbReference type="ChEBI" id="CHEBI:456215"/>
        <dbReference type="EC" id="5.1.1.23"/>
    </reaction>
</comment>
<feature type="domain" description="MurL C-terminal" evidence="2">
    <location>
        <begin position="327"/>
        <end position="413"/>
    </location>
</feature>
<keyword evidence="1" id="KW-0573">Peptidoglycan synthesis</keyword>
<evidence type="ECO:0000313" key="4">
    <source>
        <dbReference type="EMBL" id="MCT7397875.1"/>
    </source>
</evidence>
<proteinExistence type="inferred from homology"/>
<dbReference type="Gene3D" id="3.40.50.620">
    <property type="entry name" value="HUPs"/>
    <property type="match status" value="1"/>
</dbReference>
<accession>A0ABT2LX60</accession>
<evidence type="ECO:0000259" key="2">
    <source>
        <dbReference type="Pfam" id="PF26298"/>
    </source>
</evidence>
<keyword evidence="1" id="KW-0413">Isomerase</keyword>
<organism evidence="4 5">
    <name type="scientific">Eubacterium album</name>
    <dbReference type="NCBI Taxonomy" id="2978477"/>
    <lineage>
        <taxon>Bacteria</taxon>
        <taxon>Bacillati</taxon>
        <taxon>Bacillota</taxon>
        <taxon>Clostridia</taxon>
        <taxon>Eubacteriales</taxon>
        <taxon>Eubacteriaceae</taxon>
        <taxon>Eubacterium</taxon>
    </lineage>
</organism>
<dbReference type="InterPro" id="IPR058741">
    <property type="entry name" value="MurL_C"/>
</dbReference>
<evidence type="ECO:0000256" key="1">
    <source>
        <dbReference type="HAMAP-Rule" id="MF_02209"/>
    </source>
</evidence>
<keyword evidence="1" id="KW-0131">Cell cycle</keyword>
<keyword evidence="1" id="KW-0132">Cell division</keyword>
<dbReference type="Pfam" id="PF26299">
    <property type="entry name" value="MurL_N"/>
    <property type="match status" value="1"/>
</dbReference>
<keyword evidence="5" id="KW-1185">Reference proteome</keyword>
<comment type="caution">
    <text evidence="4">The sequence shown here is derived from an EMBL/GenBank/DDBJ whole genome shotgun (WGS) entry which is preliminary data.</text>
</comment>
<comment type="pathway">
    <text evidence="1">Cell wall biogenesis; peptidoglycan biosynthesis.</text>
</comment>
<dbReference type="HAMAP" id="MF_02209">
    <property type="entry name" value="MurL"/>
    <property type="match status" value="1"/>
</dbReference>
<dbReference type="InterPro" id="IPR058740">
    <property type="entry name" value="MurL_N"/>
</dbReference>
<gene>
    <name evidence="1" type="primary">murL</name>
    <name evidence="4" type="ORF">N5B56_02070</name>
</gene>
<name>A0ABT2LX60_9FIRM</name>
<dbReference type="Pfam" id="PF26298">
    <property type="entry name" value="MurL_epimerase_C"/>
    <property type="match status" value="1"/>
</dbReference>
<keyword evidence="1" id="KW-0133">Cell shape</keyword>
<dbReference type="EC" id="5.1.1.23" evidence="1"/>
<protein>
    <recommendedName>
        <fullName evidence="1">UDP-N-acetyl-alpha-D-muramoyl-L-alanyl-L-glutamate epimerase</fullName>
        <ecNumber evidence="1">5.1.1.23</ecNumber>
    </recommendedName>
    <alternativeName>
        <fullName evidence="1">UDP-MurNAc-L-Ala-L-Glu epimerase</fullName>
    </alternativeName>
</protein>
<evidence type="ECO:0000313" key="5">
    <source>
        <dbReference type="Proteomes" id="UP001431199"/>
    </source>
</evidence>